<name>A0A640VVG6_9RHOB</name>
<dbReference type="Gene3D" id="3.40.630.90">
    <property type="match status" value="1"/>
</dbReference>
<dbReference type="InterPro" id="IPR000182">
    <property type="entry name" value="GNAT_dom"/>
</dbReference>
<dbReference type="AlphaFoldDB" id="A0A640VVG6"/>
<dbReference type="RefSeq" id="WP_159976740.1">
    <property type="nucleotide sequence ID" value="NZ_BLIV01000003.1"/>
</dbReference>
<dbReference type="OrthoDB" id="20916at2"/>
<gene>
    <name evidence="2" type="ORF">So717_19790</name>
</gene>
<organism evidence="2 3">
    <name type="scientific">Roseobacter cerasinus</name>
    <dbReference type="NCBI Taxonomy" id="2602289"/>
    <lineage>
        <taxon>Bacteria</taxon>
        <taxon>Pseudomonadati</taxon>
        <taxon>Pseudomonadota</taxon>
        <taxon>Alphaproteobacteria</taxon>
        <taxon>Rhodobacterales</taxon>
        <taxon>Roseobacteraceae</taxon>
        <taxon>Roseobacter</taxon>
    </lineage>
</organism>
<evidence type="ECO:0000313" key="3">
    <source>
        <dbReference type="Proteomes" id="UP000436522"/>
    </source>
</evidence>
<keyword evidence="3" id="KW-1185">Reference proteome</keyword>
<proteinExistence type="predicted"/>
<dbReference type="InterPro" id="IPR016181">
    <property type="entry name" value="Acyl_CoA_acyltransferase"/>
</dbReference>
<dbReference type="PANTHER" id="PTHR47237">
    <property type="entry name" value="SLL0310 PROTEIN"/>
    <property type="match status" value="1"/>
</dbReference>
<comment type="caution">
    <text evidence="2">The sequence shown here is derived from an EMBL/GenBank/DDBJ whole genome shotgun (WGS) entry which is preliminary data.</text>
</comment>
<dbReference type="EMBL" id="BLIV01000003">
    <property type="protein sequence ID" value="GFE50226.1"/>
    <property type="molecule type" value="Genomic_DNA"/>
</dbReference>
<feature type="domain" description="N-acetyltransferase" evidence="1">
    <location>
        <begin position="2"/>
        <end position="140"/>
    </location>
</feature>
<dbReference type="Pfam" id="PF00583">
    <property type="entry name" value="Acetyltransf_1"/>
    <property type="match status" value="1"/>
</dbReference>
<dbReference type="PANTHER" id="PTHR47237:SF1">
    <property type="entry name" value="SLL0310 PROTEIN"/>
    <property type="match status" value="1"/>
</dbReference>
<dbReference type="Pfam" id="PF18014">
    <property type="entry name" value="Acetyltransf_18"/>
    <property type="match status" value="1"/>
</dbReference>
<protein>
    <submittedName>
        <fullName evidence="2">N-acetyltransferase GCN5</fullName>
    </submittedName>
</protein>
<evidence type="ECO:0000313" key="2">
    <source>
        <dbReference type="EMBL" id="GFE50226.1"/>
    </source>
</evidence>
<dbReference type="PROSITE" id="PS51186">
    <property type="entry name" value="GNAT"/>
    <property type="match status" value="1"/>
</dbReference>
<dbReference type="GO" id="GO:0016747">
    <property type="term" value="F:acyltransferase activity, transferring groups other than amino-acyl groups"/>
    <property type="evidence" value="ECO:0007669"/>
    <property type="project" value="InterPro"/>
</dbReference>
<sequence>MIAFKTATLPELEKVLDWAGQEGWNPGVDDAAAFLVADPDGFFIALKDGRPVAAISVVNHADSFAFLGLYIVRPECRGQGIGYALWQHALEHAGARTIGLDGVPEQQANYAASGFAHAGGTTRFSGHVAPEPCADLRPANAKDIPALIDREAAASGVRKAAYLSTWFETTPNRRTLVGSAGLCTVRRCQSGAKIGPLIATDSASVLRLIRHASGLFDGDVTIDVPDASAAVADACRSLQLSPGFETARMYRGPRPKVGSDLYAVATLELG</sequence>
<dbReference type="Gene3D" id="3.40.630.30">
    <property type="match status" value="1"/>
</dbReference>
<reference evidence="2 3" key="1">
    <citation type="submission" date="2019-12" db="EMBL/GenBank/DDBJ databases">
        <title>Roseobacter cerasinus sp. nov., isolated from seawater around aquaculture.</title>
        <authorList>
            <person name="Muramatsu S."/>
            <person name="Takabe Y."/>
            <person name="Mori K."/>
            <person name="Takaichi S."/>
            <person name="Hanada S."/>
        </authorList>
    </citation>
    <scope>NUCLEOTIDE SEQUENCE [LARGE SCALE GENOMIC DNA]</scope>
    <source>
        <strain evidence="2 3">AI77</strain>
    </source>
</reference>
<evidence type="ECO:0000259" key="1">
    <source>
        <dbReference type="PROSITE" id="PS51186"/>
    </source>
</evidence>
<dbReference type="SUPFAM" id="SSF55729">
    <property type="entry name" value="Acyl-CoA N-acyltransferases (Nat)"/>
    <property type="match status" value="1"/>
</dbReference>
<keyword evidence="2" id="KW-0808">Transferase</keyword>
<dbReference type="InterPro" id="IPR041496">
    <property type="entry name" value="YitH/HolE_GNAT"/>
</dbReference>
<accession>A0A640VVG6</accession>
<dbReference type="InterPro" id="IPR052729">
    <property type="entry name" value="Acyl/Acetyltrans_Enzymes"/>
</dbReference>
<dbReference type="Proteomes" id="UP000436522">
    <property type="component" value="Unassembled WGS sequence"/>
</dbReference>
<dbReference type="CDD" id="cd04301">
    <property type="entry name" value="NAT_SF"/>
    <property type="match status" value="1"/>
</dbReference>